<dbReference type="InterPro" id="IPR041394">
    <property type="entry name" value="HEPN_Cthe2314"/>
</dbReference>
<organism evidence="2">
    <name type="scientific">bioreactor metagenome</name>
    <dbReference type="NCBI Taxonomy" id="1076179"/>
    <lineage>
        <taxon>unclassified sequences</taxon>
        <taxon>metagenomes</taxon>
        <taxon>ecological metagenomes</taxon>
    </lineage>
</organism>
<protein>
    <recommendedName>
        <fullName evidence="1">Cthe-2314-like HEPN domain-containing protein</fullName>
    </recommendedName>
</protein>
<accession>A0A645DV92</accession>
<dbReference type="Pfam" id="PF18730">
    <property type="entry name" value="HEPN_Cthe2314"/>
    <property type="match status" value="1"/>
</dbReference>
<evidence type="ECO:0000259" key="1">
    <source>
        <dbReference type="Pfam" id="PF18730"/>
    </source>
</evidence>
<proteinExistence type="predicted"/>
<sequence>MQQLRLIPGADIDLFLVDFFFEQYNPWCRHINNYVSRLDLQFLYLRQQYSLKPVDFLSFDCLNNEKGIIKIHYDMYTEIIILHLVAYFDKLLSMFQALYDLNKKIQRRNKIIELLKQIEEISEIARQYESIVSTESFIYINGIRNDFVHNKSQSYYGIDVSKNQGCYSSFNSKGMSTSKTYASILEVLNSYIPACSKINELIRLKVQQKNNYTDISCD</sequence>
<evidence type="ECO:0000313" key="2">
    <source>
        <dbReference type="EMBL" id="MPM93420.1"/>
    </source>
</evidence>
<gene>
    <name evidence="2" type="ORF">SDC9_140557</name>
</gene>
<feature type="domain" description="Cthe-2314-like HEPN" evidence="1">
    <location>
        <begin position="27"/>
        <end position="190"/>
    </location>
</feature>
<dbReference type="AlphaFoldDB" id="A0A645DV92"/>
<name>A0A645DV92_9ZZZZ</name>
<reference evidence="2" key="1">
    <citation type="submission" date="2019-08" db="EMBL/GenBank/DDBJ databases">
        <authorList>
            <person name="Kucharzyk K."/>
            <person name="Murdoch R.W."/>
            <person name="Higgins S."/>
            <person name="Loffler F."/>
        </authorList>
    </citation>
    <scope>NUCLEOTIDE SEQUENCE</scope>
</reference>
<comment type="caution">
    <text evidence="2">The sequence shown here is derived from an EMBL/GenBank/DDBJ whole genome shotgun (WGS) entry which is preliminary data.</text>
</comment>
<dbReference type="EMBL" id="VSSQ01040225">
    <property type="protein sequence ID" value="MPM93420.1"/>
    <property type="molecule type" value="Genomic_DNA"/>
</dbReference>